<keyword evidence="1" id="KW-0812">Transmembrane</keyword>
<reference evidence="2 3" key="1">
    <citation type="submission" date="2023-12" db="EMBL/GenBank/DDBJ databases">
        <title>Sinomonas terricola sp. nov, isolated from litchi orchard soil in Guangdong, PR China.</title>
        <authorList>
            <person name="Jiaxin W."/>
            <person name="Yang Z."/>
            <person name="Honghui Z."/>
        </authorList>
    </citation>
    <scope>NUCLEOTIDE SEQUENCE [LARGE SCALE GENOMIC DNA]</scope>
    <source>
        <strain evidence="2 3">JGH33</strain>
    </source>
</reference>
<protein>
    <submittedName>
        <fullName evidence="2">Uncharacterized protein</fullName>
    </submittedName>
</protein>
<evidence type="ECO:0000313" key="2">
    <source>
        <dbReference type="EMBL" id="MEA5457004.1"/>
    </source>
</evidence>
<organism evidence="2 3">
    <name type="scientific">Sinomonas terricola</name>
    <dbReference type="NCBI Taxonomy" id="3110330"/>
    <lineage>
        <taxon>Bacteria</taxon>
        <taxon>Bacillati</taxon>
        <taxon>Actinomycetota</taxon>
        <taxon>Actinomycetes</taxon>
        <taxon>Micrococcales</taxon>
        <taxon>Micrococcaceae</taxon>
        <taxon>Sinomonas</taxon>
    </lineage>
</organism>
<evidence type="ECO:0000256" key="1">
    <source>
        <dbReference type="SAM" id="Phobius"/>
    </source>
</evidence>
<dbReference type="RefSeq" id="WP_323280917.1">
    <property type="nucleotide sequence ID" value="NZ_JAYGGQ010000020.1"/>
</dbReference>
<comment type="caution">
    <text evidence="2">The sequence shown here is derived from an EMBL/GenBank/DDBJ whole genome shotgun (WGS) entry which is preliminary data.</text>
</comment>
<proteinExistence type="predicted"/>
<name>A0ABU5TBZ3_9MICC</name>
<sequence length="54" mass="5856">MYRAIWRILPGSIAVRIAILVLLAGAILVALDLWVFPWMAVTFVDDRGTVGSGA</sequence>
<dbReference type="EMBL" id="JAYGGQ010000020">
    <property type="protein sequence ID" value="MEA5457004.1"/>
    <property type="molecule type" value="Genomic_DNA"/>
</dbReference>
<feature type="transmembrane region" description="Helical" evidence="1">
    <location>
        <begin position="12"/>
        <end position="36"/>
    </location>
</feature>
<keyword evidence="1" id="KW-1133">Transmembrane helix</keyword>
<dbReference type="Proteomes" id="UP001304769">
    <property type="component" value="Unassembled WGS sequence"/>
</dbReference>
<evidence type="ECO:0000313" key="3">
    <source>
        <dbReference type="Proteomes" id="UP001304769"/>
    </source>
</evidence>
<keyword evidence="3" id="KW-1185">Reference proteome</keyword>
<keyword evidence="1" id="KW-0472">Membrane</keyword>
<accession>A0ABU5TBZ3</accession>
<gene>
    <name evidence="2" type="ORF">SPF06_19955</name>
</gene>